<dbReference type="RefSeq" id="XP_018984909.1">
    <property type="nucleotide sequence ID" value="XM_019130513.1"/>
</dbReference>
<keyword evidence="8" id="KW-0746">Sphingolipid metabolism</keyword>
<evidence type="ECO:0000256" key="7">
    <source>
        <dbReference type="ARBA" id="ARBA00022898"/>
    </source>
</evidence>
<dbReference type="GO" id="GO:0005783">
    <property type="term" value="C:endoplasmic reticulum"/>
    <property type="evidence" value="ECO:0007669"/>
    <property type="project" value="EnsemblFungi"/>
</dbReference>
<gene>
    <name evidence="12" type="ORF">BABINDRAFT_167426</name>
</gene>
<evidence type="ECO:0000256" key="6">
    <source>
        <dbReference type="ARBA" id="ARBA00022679"/>
    </source>
</evidence>
<reference evidence="13" key="1">
    <citation type="submission" date="2016-05" db="EMBL/GenBank/DDBJ databases">
        <title>Comparative genomics of biotechnologically important yeasts.</title>
        <authorList>
            <consortium name="DOE Joint Genome Institute"/>
            <person name="Riley R."/>
            <person name="Haridas S."/>
            <person name="Wolfe K.H."/>
            <person name="Lopes M.R."/>
            <person name="Hittinger C.T."/>
            <person name="Goker M."/>
            <person name="Salamov A."/>
            <person name="Wisecaver J."/>
            <person name="Long T.M."/>
            <person name="Aerts A.L."/>
            <person name="Barry K."/>
            <person name="Choi C."/>
            <person name="Clum A."/>
            <person name="Coughlan A.Y."/>
            <person name="Deshpande S."/>
            <person name="Douglass A.P."/>
            <person name="Hanson S.J."/>
            <person name="Klenk H.-P."/>
            <person name="Labutti K."/>
            <person name="Lapidus A."/>
            <person name="Lindquist E."/>
            <person name="Lipzen A."/>
            <person name="Meier-Kolthoff J.P."/>
            <person name="Ohm R.A."/>
            <person name="Otillar R.P."/>
            <person name="Pangilinan J."/>
            <person name="Peng Y."/>
            <person name="Rokas A."/>
            <person name="Rosa C.A."/>
            <person name="Scheuner C."/>
            <person name="Sibirny A.A."/>
            <person name="Slot J.C."/>
            <person name="Stielow J.B."/>
            <person name="Sun H."/>
            <person name="Kurtzman C.P."/>
            <person name="Blackwell M."/>
            <person name="Grigoriev I.V."/>
            <person name="Jeffries T.W."/>
        </authorList>
    </citation>
    <scope>NUCLEOTIDE SEQUENCE [LARGE SCALE GENOMIC DNA]</scope>
    <source>
        <strain evidence="13">NRRL Y-12698</strain>
    </source>
</reference>
<dbReference type="GO" id="GO:0017059">
    <property type="term" value="C:serine palmitoyltransferase complex"/>
    <property type="evidence" value="ECO:0007669"/>
    <property type="project" value="EnsemblFungi"/>
</dbReference>
<keyword evidence="6" id="KW-0808">Transferase</keyword>
<proteinExistence type="inferred from homology"/>
<dbReference type="SUPFAM" id="SSF53383">
    <property type="entry name" value="PLP-dependent transferases"/>
    <property type="match status" value="1"/>
</dbReference>
<evidence type="ECO:0000256" key="1">
    <source>
        <dbReference type="ARBA" id="ARBA00001933"/>
    </source>
</evidence>
<keyword evidence="13" id="KW-1185">Reference proteome</keyword>
<name>A0A1E3QPJ2_9ASCO</name>
<dbReference type="InterPro" id="IPR050087">
    <property type="entry name" value="AON_synthase_class-II"/>
</dbReference>
<dbReference type="InterPro" id="IPR015421">
    <property type="entry name" value="PyrdxlP-dep_Trfase_major"/>
</dbReference>
<dbReference type="GO" id="GO:0046512">
    <property type="term" value="P:sphingosine biosynthetic process"/>
    <property type="evidence" value="ECO:0007669"/>
    <property type="project" value="TreeGrafter"/>
</dbReference>
<dbReference type="InterPro" id="IPR015424">
    <property type="entry name" value="PyrdxlP-dep_Trfase"/>
</dbReference>
<dbReference type="OrthoDB" id="3168162at2759"/>
<comment type="pathway">
    <text evidence="3">Sphingolipid metabolism.</text>
</comment>
<comment type="cofactor">
    <cofactor evidence="1">
        <name>pyridoxal 5'-phosphate</name>
        <dbReference type="ChEBI" id="CHEBI:597326"/>
    </cofactor>
</comment>
<dbReference type="PANTHER" id="PTHR13693:SF2">
    <property type="entry name" value="SERINE PALMITOYLTRANSFERASE 1"/>
    <property type="match status" value="1"/>
</dbReference>
<evidence type="ECO:0000256" key="10">
    <source>
        <dbReference type="ARBA" id="ARBA00023315"/>
    </source>
</evidence>
<dbReference type="PANTHER" id="PTHR13693">
    <property type="entry name" value="CLASS II AMINOTRANSFERASE/8-AMINO-7-OXONONANOATE SYNTHASE"/>
    <property type="match status" value="1"/>
</dbReference>
<dbReference type="Pfam" id="PF00155">
    <property type="entry name" value="Aminotran_1_2"/>
    <property type="match status" value="1"/>
</dbReference>
<feature type="domain" description="Aminotransferase class I/classII large" evidence="11">
    <location>
        <begin position="128"/>
        <end position="382"/>
    </location>
</feature>
<comment type="pathway">
    <text evidence="2">Lipid metabolism; sphingolipid metabolism.</text>
</comment>
<comment type="similarity">
    <text evidence="4">Belongs to the class-II pyridoxal-phosphate-dependent aminotransferase family.</text>
</comment>
<dbReference type="GO" id="GO:0046513">
    <property type="term" value="P:ceramide biosynthetic process"/>
    <property type="evidence" value="ECO:0007669"/>
    <property type="project" value="TreeGrafter"/>
</dbReference>
<organism evidence="12 13">
    <name type="scientific">Babjeviella inositovora NRRL Y-12698</name>
    <dbReference type="NCBI Taxonomy" id="984486"/>
    <lineage>
        <taxon>Eukaryota</taxon>
        <taxon>Fungi</taxon>
        <taxon>Dikarya</taxon>
        <taxon>Ascomycota</taxon>
        <taxon>Saccharomycotina</taxon>
        <taxon>Pichiomycetes</taxon>
        <taxon>Serinales incertae sedis</taxon>
        <taxon>Babjeviella</taxon>
    </lineage>
</organism>
<dbReference type="STRING" id="984486.A0A1E3QPJ2"/>
<keyword evidence="7" id="KW-0663">Pyridoxal phosphate</keyword>
<dbReference type="GO" id="GO:0030170">
    <property type="term" value="F:pyridoxal phosphate binding"/>
    <property type="evidence" value="ECO:0007669"/>
    <property type="project" value="InterPro"/>
</dbReference>
<protein>
    <recommendedName>
        <fullName evidence="5">serine C-palmitoyltransferase</fullName>
        <ecNumber evidence="5">2.3.1.50</ecNumber>
    </recommendedName>
</protein>
<dbReference type="AlphaFoldDB" id="A0A1E3QPJ2"/>
<keyword evidence="9" id="KW-0443">Lipid metabolism</keyword>
<sequence>MSTTTIVIPESLNNIHIYVLDLYRRFAGLPGASIVIGYIKASYKDDPLRSVFELALLLFAVKYFLSSKKQANKPTLAKLSEKEVDDLCQEWEPEPLAFPLGELEKWQLADIPVTQGSVGPHACVDARDVLNLASLDFLNFNSNAVIKAAAKQTIMKSGVGACGPPNFYGTQDYHVRAEEDLAEFLGAERAMVYGQDFNTNTSVLPSFVKRGDLCIVDSGVGVSTQNALKMSRCRVQWFNHNDMDHLEEILQELQPGLAEEKPITRRFIVSEGLFVNFGDYPDLHKLVELKEKYRYRLFLDESYSIGVLGKTGRGLPELFGIPRSSIEITTGSMALAFASSGGFCVGESDMIQHQRISSLAFVFSASLPPYCARVTSTALHLITNGDLTSEAESKIVASLNTKSESLSELFSSDRSLQPFVLVKSIPLSPVIHMRLSPKYREMLQLPPVYGGPQSAVAQAWSRGLEAEYFLDETYNLENFLLSKIVALCKSRDVLITRSKRILHHEVVSMVPELLVCVTDGVSVEELAIAFHVVKESILAVTQQVNNHTAFRRLEDEL</sequence>
<evidence type="ECO:0000256" key="9">
    <source>
        <dbReference type="ARBA" id="ARBA00023098"/>
    </source>
</evidence>
<dbReference type="InterPro" id="IPR004839">
    <property type="entry name" value="Aminotransferase_I/II_large"/>
</dbReference>
<evidence type="ECO:0000256" key="2">
    <source>
        <dbReference type="ARBA" id="ARBA00004760"/>
    </source>
</evidence>
<evidence type="ECO:0000313" key="13">
    <source>
        <dbReference type="Proteomes" id="UP000094336"/>
    </source>
</evidence>
<dbReference type="GO" id="GO:0016020">
    <property type="term" value="C:membrane"/>
    <property type="evidence" value="ECO:0007669"/>
    <property type="project" value="GOC"/>
</dbReference>
<evidence type="ECO:0000256" key="3">
    <source>
        <dbReference type="ARBA" id="ARBA00004991"/>
    </source>
</evidence>
<evidence type="ECO:0000256" key="8">
    <source>
        <dbReference type="ARBA" id="ARBA00022919"/>
    </source>
</evidence>
<dbReference type="Gene3D" id="3.40.640.10">
    <property type="entry name" value="Type I PLP-dependent aspartate aminotransferase-like (Major domain)"/>
    <property type="match status" value="1"/>
</dbReference>
<dbReference type="Proteomes" id="UP000094336">
    <property type="component" value="Unassembled WGS sequence"/>
</dbReference>
<evidence type="ECO:0000256" key="5">
    <source>
        <dbReference type="ARBA" id="ARBA00013220"/>
    </source>
</evidence>
<dbReference type="GO" id="GO:0004758">
    <property type="term" value="F:serine C-palmitoyltransferase activity"/>
    <property type="evidence" value="ECO:0007669"/>
    <property type="project" value="EnsemblFungi"/>
</dbReference>
<evidence type="ECO:0000259" key="11">
    <source>
        <dbReference type="Pfam" id="PF00155"/>
    </source>
</evidence>
<dbReference type="GeneID" id="30148366"/>
<evidence type="ECO:0000313" key="12">
    <source>
        <dbReference type="EMBL" id="ODQ79581.1"/>
    </source>
</evidence>
<accession>A0A1E3QPJ2</accession>
<dbReference type="EMBL" id="KV454432">
    <property type="protein sequence ID" value="ODQ79581.1"/>
    <property type="molecule type" value="Genomic_DNA"/>
</dbReference>
<dbReference type="EC" id="2.3.1.50" evidence="5"/>
<evidence type="ECO:0000256" key="4">
    <source>
        <dbReference type="ARBA" id="ARBA00008392"/>
    </source>
</evidence>
<keyword evidence="10" id="KW-0012">Acyltransferase</keyword>